<dbReference type="Proteomes" id="UP001234581">
    <property type="component" value="Unassembled WGS sequence"/>
</dbReference>
<dbReference type="GeneID" id="83212336"/>
<comment type="caution">
    <text evidence="1">The sequence shown here is derived from an EMBL/GenBank/DDBJ whole genome shotgun (WGS) entry which is preliminary data.</text>
</comment>
<name>A0AAD7XW37_9FUNG</name>
<keyword evidence="2" id="KW-1185">Reference proteome</keyword>
<dbReference type="PANTHER" id="PTHR24148:SF64">
    <property type="entry name" value="HETEROKARYON INCOMPATIBILITY DOMAIN-CONTAINING PROTEIN"/>
    <property type="match status" value="1"/>
</dbReference>
<dbReference type="InterPro" id="IPR052895">
    <property type="entry name" value="HetReg/Transcr_Mod"/>
</dbReference>
<gene>
    <name evidence="1" type="ORF">O0I10_004923</name>
</gene>
<sequence length="413" mass="47823">MDVDGQPSKPVPMRPEKRNTLLALLKANPGYWWIDVMCARVDTPLVIMGSIYRFCGTCHVMVDCPSDLIADLKKSRLTDFDHSLTPLYLDASQRNGYRTDERFDTARQTQWKASKSHHNLIRLHNVINRFQAEFNCMQQLLDSGWFRRLWTLQEVALPTENVHLVSEQCGPDNNVIYFDYNVVDRVSQKIFYVSSSTTSSLEPETIDQVIGTSGAHLLFNKETAGSDQYRYKVGIFSDDRTPAQYYLKCLLVPDHPLKAVCLRAALSVFANSSRKCYMPEDYVYGVLGLLSLDIPRMQDPQRVWETFIQKLEGLLIELSEDYYQGLSYFSITEKAKTFQLAEAKDMADVYSGLVVMELNNWNVSIFESMKMFQRQRPDKEYPPEYVVGYLKRTYILRHLLPKGYKSSKTRFYI</sequence>
<protein>
    <recommendedName>
        <fullName evidence="3">Heterokaryon incompatibility domain-containing protein</fullName>
    </recommendedName>
</protein>
<organism evidence="1 2">
    <name type="scientific">Lichtheimia ornata</name>
    <dbReference type="NCBI Taxonomy" id="688661"/>
    <lineage>
        <taxon>Eukaryota</taxon>
        <taxon>Fungi</taxon>
        <taxon>Fungi incertae sedis</taxon>
        <taxon>Mucoromycota</taxon>
        <taxon>Mucoromycotina</taxon>
        <taxon>Mucoromycetes</taxon>
        <taxon>Mucorales</taxon>
        <taxon>Lichtheimiaceae</taxon>
        <taxon>Lichtheimia</taxon>
    </lineage>
</organism>
<reference evidence="1 2" key="1">
    <citation type="submission" date="2023-03" db="EMBL/GenBank/DDBJ databases">
        <title>Genome sequence of Lichtheimia ornata CBS 291.66.</title>
        <authorList>
            <person name="Mohabir J.T."/>
            <person name="Shea T.P."/>
            <person name="Kurbessoian T."/>
            <person name="Berby B."/>
            <person name="Fontaine J."/>
            <person name="Livny J."/>
            <person name="Gnirke A."/>
            <person name="Stajich J.E."/>
            <person name="Cuomo C.A."/>
        </authorList>
    </citation>
    <scope>NUCLEOTIDE SEQUENCE [LARGE SCALE GENOMIC DNA]</scope>
    <source>
        <strain evidence="1">CBS 291.66</strain>
    </source>
</reference>
<dbReference type="RefSeq" id="XP_058344122.1">
    <property type="nucleotide sequence ID" value="XM_058484972.1"/>
</dbReference>
<dbReference type="AlphaFoldDB" id="A0AAD7XW37"/>
<evidence type="ECO:0008006" key="3">
    <source>
        <dbReference type="Google" id="ProtNLM"/>
    </source>
</evidence>
<evidence type="ECO:0000313" key="1">
    <source>
        <dbReference type="EMBL" id="KAJ8659209.1"/>
    </source>
</evidence>
<proteinExistence type="predicted"/>
<dbReference type="EMBL" id="JARTCD010000019">
    <property type="protein sequence ID" value="KAJ8659209.1"/>
    <property type="molecule type" value="Genomic_DNA"/>
</dbReference>
<accession>A0AAD7XW37</accession>
<dbReference type="PANTHER" id="PTHR24148">
    <property type="entry name" value="ANKYRIN REPEAT DOMAIN-CONTAINING PROTEIN 39 HOMOLOG-RELATED"/>
    <property type="match status" value="1"/>
</dbReference>
<evidence type="ECO:0000313" key="2">
    <source>
        <dbReference type="Proteomes" id="UP001234581"/>
    </source>
</evidence>